<evidence type="ECO:0000256" key="3">
    <source>
        <dbReference type="ARBA" id="ARBA00022617"/>
    </source>
</evidence>
<dbReference type="Gene3D" id="1.10.630.10">
    <property type="entry name" value="Cytochrome P450"/>
    <property type="match status" value="1"/>
</dbReference>
<dbReference type="EMBL" id="JANCLT010000003">
    <property type="protein sequence ID" value="MCP8968280.1"/>
    <property type="molecule type" value="Genomic_DNA"/>
</dbReference>
<dbReference type="InterPro" id="IPR001128">
    <property type="entry name" value="Cyt_P450"/>
</dbReference>
<name>A0AA41X8F7_9BACI</name>
<dbReference type="GO" id="GO:0016125">
    <property type="term" value="P:sterol metabolic process"/>
    <property type="evidence" value="ECO:0007669"/>
    <property type="project" value="TreeGrafter"/>
</dbReference>
<sequence length="417" mass="47731">MENMRPMPRDKGFDHTLDLLREGYLFISSRCRRYGTDVFQTRFLGIKVICMSGEEAARLFYDDDKFQRKGAIPKRLQKTMVGEHTVQTLDSAAHRHRKQLLLSLVDAGHLQRLSDIAREEWLGTVSSWEQQEQIVLFTEARKIFYRVACRWTGVPLQDVADMAEAFSDLVAALGAFAGPRYREGKRSRRKVDRWLVSLVKQVRSGELQTDEELALARIARHRDLDGKLLDSRIAAAELNNFLHTVTSAAIYVAFGALALHEHPRCREQLLGGGMSIDWFIQEVRRFYPFGPFIGAKVHRSFVWRTYTFPKGTRTLLDIYGTNRDPRLWEEPDVFRPERFQDWHGGIFAFIPHGGGEALGHRCAGEQATMELLRAAFTVLLHHITYAVSPQNTGFSLSRMPTVPRDGLILQQVKMTAQ</sequence>
<evidence type="ECO:0000256" key="4">
    <source>
        <dbReference type="ARBA" id="ARBA00022723"/>
    </source>
</evidence>
<gene>
    <name evidence="9" type="ORF">NK662_06965</name>
</gene>
<keyword evidence="5" id="KW-0560">Oxidoreductase</keyword>
<evidence type="ECO:0000256" key="8">
    <source>
        <dbReference type="PIRSR" id="PIRSR602401-1"/>
    </source>
</evidence>
<feature type="binding site" description="axial binding residue" evidence="8">
    <location>
        <position position="362"/>
    </location>
    <ligand>
        <name>heme</name>
        <dbReference type="ChEBI" id="CHEBI:30413"/>
    </ligand>
    <ligandPart>
        <name>Fe</name>
        <dbReference type="ChEBI" id="CHEBI:18248"/>
    </ligandPart>
</feature>
<dbReference type="CDD" id="cd11067">
    <property type="entry name" value="CYP152"/>
    <property type="match status" value="1"/>
</dbReference>
<dbReference type="GO" id="GO:0005506">
    <property type="term" value="F:iron ion binding"/>
    <property type="evidence" value="ECO:0007669"/>
    <property type="project" value="InterPro"/>
</dbReference>
<evidence type="ECO:0000256" key="1">
    <source>
        <dbReference type="ARBA" id="ARBA00001971"/>
    </source>
</evidence>
<keyword evidence="6 8" id="KW-0408">Iron</keyword>
<evidence type="ECO:0000256" key="7">
    <source>
        <dbReference type="ARBA" id="ARBA00023033"/>
    </source>
</evidence>
<keyword evidence="10" id="KW-1185">Reference proteome</keyword>
<dbReference type="Proteomes" id="UP001156102">
    <property type="component" value="Unassembled WGS sequence"/>
</dbReference>
<reference evidence="9" key="1">
    <citation type="submission" date="2022-07" db="EMBL/GenBank/DDBJ databases">
        <authorList>
            <person name="Li W.-J."/>
            <person name="Deng Q.-Q."/>
        </authorList>
    </citation>
    <scope>NUCLEOTIDE SEQUENCE</scope>
    <source>
        <strain evidence="9">SYSU M60031</strain>
    </source>
</reference>
<dbReference type="AlphaFoldDB" id="A0AA41X8F7"/>
<comment type="similarity">
    <text evidence="2">Belongs to the cytochrome P450 family.</text>
</comment>
<evidence type="ECO:0000256" key="5">
    <source>
        <dbReference type="ARBA" id="ARBA00023002"/>
    </source>
</evidence>
<keyword evidence="3 8" id="KW-0349">Heme</keyword>
<dbReference type="Pfam" id="PF00067">
    <property type="entry name" value="p450"/>
    <property type="match status" value="1"/>
</dbReference>
<dbReference type="PANTHER" id="PTHR24286">
    <property type="entry name" value="CYTOCHROME P450 26"/>
    <property type="match status" value="1"/>
</dbReference>
<dbReference type="PRINTS" id="PR00463">
    <property type="entry name" value="EP450I"/>
</dbReference>
<comment type="cofactor">
    <cofactor evidence="1 8">
        <name>heme</name>
        <dbReference type="ChEBI" id="CHEBI:30413"/>
    </cofactor>
</comment>
<dbReference type="InterPro" id="IPR036396">
    <property type="entry name" value="Cyt_P450_sf"/>
</dbReference>
<evidence type="ECO:0000256" key="2">
    <source>
        <dbReference type="ARBA" id="ARBA00010617"/>
    </source>
</evidence>
<dbReference type="GO" id="GO:0004497">
    <property type="term" value="F:monooxygenase activity"/>
    <property type="evidence" value="ECO:0007669"/>
    <property type="project" value="UniProtKB-KW"/>
</dbReference>
<proteinExistence type="inferred from homology"/>
<protein>
    <submittedName>
        <fullName evidence="9">Cytochrome P450</fullName>
    </submittedName>
</protein>
<evidence type="ECO:0000313" key="10">
    <source>
        <dbReference type="Proteomes" id="UP001156102"/>
    </source>
</evidence>
<keyword evidence="7" id="KW-0503">Monooxygenase</keyword>
<evidence type="ECO:0000256" key="6">
    <source>
        <dbReference type="ARBA" id="ARBA00023004"/>
    </source>
</evidence>
<dbReference type="GO" id="GO:0016705">
    <property type="term" value="F:oxidoreductase activity, acting on paired donors, with incorporation or reduction of molecular oxygen"/>
    <property type="evidence" value="ECO:0007669"/>
    <property type="project" value="InterPro"/>
</dbReference>
<dbReference type="SUPFAM" id="SSF48264">
    <property type="entry name" value="Cytochrome P450"/>
    <property type="match status" value="1"/>
</dbReference>
<organism evidence="9 10">
    <name type="scientific">Ectobacillus ponti</name>
    <dbReference type="NCBI Taxonomy" id="2961894"/>
    <lineage>
        <taxon>Bacteria</taxon>
        <taxon>Bacillati</taxon>
        <taxon>Bacillota</taxon>
        <taxon>Bacilli</taxon>
        <taxon>Bacillales</taxon>
        <taxon>Bacillaceae</taxon>
        <taxon>Ectobacillus</taxon>
    </lineage>
</organism>
<accession>A0AA41X8F7</accession>
<dbReference type="PANTHER" id="PTHR24286:SF24">
    <property type="entry name" value="LANOSTEROL 14-ALPHA DEMETHYLASE"/>
    <property type="match status" value="1"/>
</dbReference>
<comment type="caution">
    <text evidence="9">The sequence shown here is derived from an EMBL/GenBank/DDBJ whole genome shotgun (WGS) entry which is preliminary data.</text>
</comment>
<dbReference type="InterPro" id="IPR002401">
    <property type="entry name" value="Cyt_P450_E_grp-I"/>
</dbReference>
<dbReference type="RefSeq" id="WP_254758195.1">
    <property type="nucleotide sequence ID" value="NZ_JANCLT010000003.1"/>
</dbReference>
<dbReference type="GO" id="GO:0020037">
    <property type="term" value="F:heme binding"/>
    <property type="evidence" value="ECO:0007669"/>
    <property type="project" value="InterPro"/>
</dbReference>
<keyword evidence="4 8" id="KW-0479">Metal-binding</keyword>
<evidence type="ECO:0000313" key="9">
    <source>
        <dbReference type="EMBL" id="MCP8968280.1"/>
    </source>
</evidence>